<reference evidence="1" key="1">
    <citation type="submission" date="2015-12" db="EMBL/GenBank/DDBJ databases">
        <title>De novo transcriptome assembly of four potential Pierce s Disease insect vectors from Arizona vineyards.</title>
        <authorList>
            <person name="Tassone E.E."/>
        </authorList>
    </citation>
    <scope>NUCLEOTIDE SEQUENCE</scope>
</reference>
<protein>
    <submittedName>
        <fullName evidence="1">Uncharacterized protein</fullName>
    </submittedName>
</protein>
<feature type="non-terminal residue" evidence="1">
    <location>
        <position position="1"/>
    </location>
</feature>
<name>A0A1B6DUK3_9HEMI</name>
<organism evidence="1">
    <name type="scientific">Clastoptera arizonana</name>
    <name type="common">Arizona spittle bug</name>
    <dbReference type="NCBI Taxonomy" id="38151"/>
    <lineage>
        <taxon>Eukaryota</taxon>
        <taxon>Metazoa</taxon>
        <taxon>Ecdysozoa</taxon>
        <taxon>Arthropoda</taxon>
        <taxon>Hexapoda</taxon>
        <taxon>Insecta</taxon>
        <taxon>Pterygota</taxon>
        <taxon>Neoptera</taxon>
        <taxon>Paraneoptera</taxon>
        <taxon>Hemiptera</taxon>
        <taxon>Auchenorrhyncha</taxon>
        <taxon>Cercopoidea</taxon>
        <taxon>Clastopteridae</taxon>
        <taxon>Clastoptera</taxon>
    </lineage>
</organism>
<proteinExistence type="predicted"/>
<sequence length="122" mass="14210">FMGATSSREFGTEFEIGIFCKIFRKCSIIYRADYKIIHDNPEGKPCAIFKVADFFYDNFTDLHNFKVVHFLFSGVTVKGSFETKGHFDLLRKVPNVIDKQKLTKTDIFKAFCKYLIEEKVTQ</sequence>
<gene>
    <name evidence="1" type="ORF">g.45567</name>
</gene>
<feature type="non-terminal residue" evidence="1">
    <location>
        <position position="122"/>
    </location>
</feature>
<dbReference type="AlphaFoldDB" id="A0A1B6DUK3"/>
<accession>A0A1B6DUK3</accession>
<dbReference type="EMBL" id="GEDC01007973">
    <property type="protein sequence ID" value="JAS29325.1"/>
    <property type="molecule type" value="Transcribed_RNA"/>
</dbReference>
<evidence type="ECO:0000313" key="1">
    <source>
        <dbReference type="EMBL" id="JAS29325.1"/>
    </source>
</evidence>